<dbReference type="GO" id="GO:0046938">
    <property type="term" value="P:phytochelatin biosynthetic process"/>
    <property type="evidence" value="ECO:0007669"/>
    <property type="project" value="InterPro"/>
</dbReference>
<keyword evidence="2" id="KW-0104">Cadmium</keyword>
<dbReference type="AlphaFoldDB" id="A0A210Q594"/>
<dbReference type="GO" id="GO:0098849">
    <property type="term" value="P:cellular detoxification of cadmium ion"/>
    <property type="evidence" value="ECO:0007669"/>
    <property type="project" value="TreeGrafter"/>
</dbReference>
<reference evidence="6 7" key="1">
    <citation type="journal article" date="2017" name="Nat. Ecol. Evol.">
        <title>Scallop genome provides insights into evolution of bilaterian karyotype and development.</title>
        <authorList>
            <person name="Wang S."/>
            <person name="Zhang J."/>
            <person name="Jiao W."/>
            <person name="Li J."/>
            <person name="Xun X."/>
            <person name="Sun Y."/>
            <person name="Guo X."/>
            <person name="Huan P."/>
            <person name="Dong B."/>
            <person name="Zhang L."/>
            <person name="Hu X."/>
            <person name="Sun X."/>
            <person name="Wang J."/>
            <person name="Zhao C."/>
            <person name="Wang Y."/>
            <person name="Wang D."/>
            <person name="Huang X."/>
            <person name="Wang R."/>
            <person name="Lv J."/>
            <person name="Li Y."/>
            <person name="Zhang Z."/>
            <person name="Liu B."/>
            <person name="Lu W."/>
            <person name="Hui Y."/>
            <person name="Liang J."/>
            <person name="Zhou Z."/>
            <person name="Hou R."/>
            <person name="Li X."/>
            <person name="Liu Y."/>
            <person name="Li H."/>
            <person name="Ning X."/>
            <person name="Lin Y."/>
            <person name="Zhao L."/>
            <person name="Xing Q."/>
            <person name="Dou J."/>
            <person name="Li Y."/>
            <person name="Mao J."/>
            <person name="Guo H."/>
            <person name="Dou H."/>
            <person name="Li T."/>
            <person name="Mu C."/>
            <person name="Jiang W."/>
            <person name="Fu Q."/>
            <person name="Fu X."/>
            <person name="Miao Y."/>
            <person name="Liu J."/>
            <person name="Yu Q."/>
            <person name="Li R."/>
            <person name="Liao H."/>
            <person name="Li X."/>
            <person name="Kong Y."/>
            <person name="Jiang Z."/>
            <person name="Chourrout D."/>
            <person name="Li R."/>
            <person name="Bao Z."/>
        </authorList>
    </citation>
    <scope>NUCLEOTIDE SEQUENCE [LARGE SCALE GENOMIC DNA]</scope>
    <source>
        <strain evidence="6 7">PY_sf001</strain>
    </source>
</reference>
<dbReference type="GO" id="GO:0016756">
    <property type="term" value="F:glutathione gamma-glutamylcysteinyltransferase activity"/>
    <property type="evidence" value="ECO:0007669"/>
    <property type="project" value="UniProtKB-EC"/>
</dbReference>
<keyword evidence="4" id="KW-0479">Metal-binding</keyword>
<dbReference type="InterPro" id="IPR040409">
    <property type="entry name" value="PCS-like"/>
</dbReference>
<gene>
    <name evidence="6" type="ORF">KP79_PYT06641</name>
</gene>
<accession>A0A210Q594</accession>
<comment type="caution">
    <text evidence="6">The sequence shown here is derived from an EMBL/GenBank/DDBJ whole genome shotgun (WGS) entry which is preliminary data.</text>
</comment>
<evidence type="ECO:0000256" key="3">
    <source>
        <dbReference type="ARBA" id="ARBA00022679"/>
    </source>
</evidence>
<keyword evidence="3 6" id="KW-0808">Transferase</keyword>
<dbReference type="InterPro" id="IPR038765">
    <property type="entry name" value="Papain-like_cys_pep_sf"/>
</dbReference>
<evidence type="ECO:0000259" key="5">
    <source>
        <dbReference type="PROSITE" id="PS51443"/>
    </source>
</evidence>
<dbReference type="InterPro" id="IPR038156">
    <property type="entry name" value="PCS_N_sf"/>
</dbReference>
<evidence type="ECO:0000256" key="2">
    <source>
        <dbReference type="ARBA" id="ARBA00022539"/>
    </source>
</evidence>
<proteinExistence type="predicted"/>
<dbReference type="InterPro" id="IPR007719">
    <property type="entry name" value="PCS_N"/>
</dbReference>
<evidence type="ECO:0000256" key="4">
    <source>
        <dbReference type="ARBA" id="ARBA00022723"/>
    </source>
</evidence>
<feature type="domain" description="Peptidase C83" evidence="5">
    <location>
        <begin position="7"/>
        <end position="227"/>
    </location>
</feature>
<dbReference type="EC" id="2.3.2.15" evidence="1"/>
<dbReference type="GO" id="GO:0046872">
    <property type="term" value="F:metal ion binding"/>
    <property type="evidence" value="ECO:0007669"/>
    <property type="project" value="UniProtKB-KW"/>
</dbReference>
<dbReference type="PANTHER" id="PTHR33447">
    <property type="entry name" value="GLUTATHIONE GAMMA-GLUTAMYLCYSTEINYLTRANSFERASE"/>
    <property type="match status" value="1"/>
</dbReference>
<dbReference type="Proteomes" id="UP000242188">
    <property type="component" value="Unassembled WGS sequence"/>
</dbReference>
<name>A0A210Q594_MIZYE</name>
<keyword evidence="7" id="KW-1185">Reference proteome</keyword>
<sequence>MASHGTKPKPEFYRRVLPDGCIAFSSTEGKTIFREALVSGHMGCYFKMASQFSTQAEPAFCGLTTLVMILNALEVDPGKVWKGPWRWYHEDMLECCVSLDVMKENGITFDQFVCLAACNSLEGESTRMDDSASLETFRNHVTRLSRNDDRFIALSYSRKILGQTGDGHFSPVGGYHPDRDMVLVMDTARFKYPPHWVPLTTIWEAMKPLDKSTGKPRGYCILSKINKDGSLRLFKLSKSFNVFLPCACTSGISSFLYKWREGLAKEVAAMTLEGTDEKIPSDDMDIFDQVLPLLLKSAGCIAQHECILSTFMDLANFSKEHNSLKEALLQQIECLDLYNIVHDVLQNADIVSDSCLSIGNAGENKVMASDEGCCGVSSAKCAKNSDTRMIPAHFITVFVLCWPYESFKDTEAVTIADTLDAYIIKWMESTTSKELKEEVSQLKRQLSVLLKMRSINHGVSCNTQCKAATSCSNLCETTTSFSKNK</sequence>
<dbReference type="GO" id="GO:0010273">
    <property type="term" value="P:detoxification of copper ion"/>
    <property type="evidence" value="ECO:0007669"/>
    <property type="project" value="TreeGrafter"/>
</dbReference>
<evidence type="ECO:0000313" key="6">
    <source>
        <dbReference type="EMBL" id="OWF43910.1"/>
    </source>
</evidence>
<dbReference type="PROSITE" id="PS51443">
    <property type="entry name" value="PCS"/>
    <property type="match status" value="1"/>
</dbReference>
<dbReference type="SUPFAM" id="SSF54001">
    <property type="entry name" value="Cysteine proteinases"/>
    <property type="match status" value="1"/>
</dbReference>
<dbReference type="EMBL" id="NEDP02004983">
    <property type="protein sequence ID" value="OWF43910.1"/>
    <property type="molecule type" value="Genomic_DNA"/>
</dbReference>
<dbReference type="OrthoDB" id="448954at2759"/>
<organism evidence="6 7">
    <name type="scientific">Mizuhopecten yessoensis</name>
    <name type="common">Japanese scallop</name>
    <name type="synonym">Patinopecten yessoensis</name>
    <dbReference type="NCBI Taxonomy" id="6573"/>
    <lineage>
        <taxon>Eukaryota</taxon>
        <taxon>Metazoa</taxon>
        <taxon>Spiralia</taxon>
        <taxon>Lophotrochozoa</taxon>
        <taxon>Mollusca</taxon>
        <taxon>Bivalvia</taxon>
        <taxon>Autobranchia</taxon>
        <taxon>Pteriomorphia</taxon>
        <taxon>Pectinida</taxon>
        <taxon>Pectinoidea</taxon>
        <taxon>Pectinidae</taxon>
        <taxon>Mizuhopecten</taxon>
    </lineage>
</organism>
<evidence type="ECO:0000313" key="7">
    <source>
        <dbReference type="Proteomes" id="UP000242188"/>
    </source>
</evidence>
<dbReference type="Gene3D" id="3.90.70.30">
    <property type="entry name" value="Phytochelatin synthase, N-terminal domain"/>
    <property type="match status" value="1"/>
</dbReference>
<dbReference type="FunFam" id="3.90.70.30:FF:000001">
    <property type="entry name" value="Glutathione gamma-glutamylcysteinyltransferase 1"/>
    <property type="match status" value="1"/>
</dbReference>
<dbReference type="PANTHER" id="PTHR33447:SF2">
    <property type="entry name" value="GLUTATHIONE GAMMA-GLUTAMYLCYSTEINYLTRANSFERASE"/>
    <property type="match status" value="1"/>
</dbReference>
<protein>
    <recommendedName>
        <fullName evidence="1">glutathione gamma-glutamylcysteinyltransferase</fullName>
        <ecNumber evidence="1">2.3.2.15</ecNumber>
    </recommendedName>
</protein>
<dbReference type="Pfam" id="PF05023">
    <property type="entry name" value="Phytochelatin"/>
    <property type="match status" value="1"/>
</dbReference>
<evidence type="ECO:0000256" key="1">
    <source>
        <dbReference type="ARBA" id="ARBA00012468"/>
    </source>
</evidence>